<feature type="compositionally biased region" description="Basic and acidic residues" evidence="1">
    <location>
        <begin position="1"/>
        <end position="14"/>
    </location>
</feature>
<reference evidence="2" key="1">
    <citation type="submission" date="2023-04" db="EMBL/GenBank/DDBJ databases">
        <authorList>
            <person name="Vijverberg K."/>
            <person name="Xiong W."/>
            <person name="Schranz E."/>
        </authorList>
    </citation>
    <scope>NUCLEOTIDE SEQUENCE</scope>
</reference>
<evidence type="ECO:0000256" key="1">
    <source>
        <dbReference type="SAM" id="MobiDB-lite"/>
    </source>
</evidence>
<name>A0AA35Z8X6_LACSI</name>
<sequence length="91" mass="10415">MGSSLKEERAKLQEVRTGINSDHGLDEEELERRKAREVELDENQIIVREAEAKGNVEREAQVTLESTTHLFPMWTLQRIQSEVVDSPINIG</sequence>
<proteinExistence type="predicted"/>
<dbReference type="EMBL" id="OX465081">
    <property type="protein sequence ID" value="CAI9287627.1"/>
    <property type="molecule type" value="Genomic_DNA"/>
</dbReference>
<protein>
    <submittedName>
        <fullName evidence="2">Uncharacterized protein</fullName>
    </submittedName>
</protein>
<evidence type="ECO:0000313" key="2">
    <source>
        <dbReference type="EMBL" id="CAI9287627.1"/>
    </source>
</evidence>
<dbReference type="Proteomes" id="UP001177003">
    <property type="component" value="Chromosome 5"/>
</dbReference>
<keyword evidence="3" id="KW-1185">Reference proteome</keyword>
<gene>
    <name evidence="2" type="ORF">LSALG_LOCUS26980</name>
</gene>
<feature type="region of interest" description="Disordered" evidence="1">
    <location>
        <begin position="1"/>
        <end position="32"/>
    </location>
</feature>
<dbReference type="AlphaFoldDB" id="A0AA35Z8X6"/>
<organism evidence="2 3">
    <name type="scientific">Lactuca saligna</name>
    <name type="common">Willowleaf lettuce</name>
    <dbReference type="NCBI Taxonomy" id="75948"/>
    <lineage>
        <taxon>Eukaryota</taxon>
        <taxon>Viridiplantae</taxon>
        <taxon>Streptophyta</taxon>
        <taxon>Embryophyta</taxon>
        <taxon>Tracheophyta</taxon>
        <taxon>Spermatophyta</taxon>
        <taxon>Magnoliopsida</taxon>
        <taxon>eudicotyledons</taxon>
        <taxon>Gunneridae</taxon>
        <taxon>Pentapetalae</taxon>
        <taxon>asterids</taxon>
        <taxon>campanulids</taxon>
        <taxon>Asterales</taxon>
        <taxon>Asteraceae</taxon>
        <taxon>Cichorioideae</taxon>
        <taxon>Cichorieae</taxon>
        <taxon>Lactucinae</taxon>
        <taxon>Lactuca</taxon>
    </lineage>
</organism>
<evidence type="ECO:0000313" key="3">
    <source>
        <dbReference type="Proteomes" id="UP001177003"/>
    </source>
</evidence>
<accession>A0AA35Z8X6</accession>